<keyword evidence="2" id="KW-1185">Reference proteome</keyword>
<protein>
    <submittedName>
        <fullName evidence="1">Uncharacterized protein</fullName>
    </submittedName>
</protein>
<sequence>MEDVNDREKKKTKVGLSNDHEESYAVASSSSSSFKAILNQSYLRRLIFNHVNKLWGMMFSSSDGIYRANNDILPKMIATTIDYNNHQVLEYLLNRIKNEIGPFQTMVTIVYTGSEYRIEYLSLKVYNLLVDDNVFIDSNHLLHRMAKTAVSLIGDVDGIRNLFKRYNLSNLDYLFRNDEKVPAIKDLFKKKTD</sequence>
<dbReference type="Proteomes" id="UP000007797">
    <property type="component" value="Unassembled WGS sequence"/>
</dbReference>
<evidence type="ECO:0000313" key="1">
    <source>
        <dbReference type="EMBL" id="EGG15381.1"/>
    </source>
</evidence>
<dbReference type="AlphaFoldDB" id="F4Q9L2"/>
<dbReference type="KEGG" id="dfa:DFA_10215"/>
<name>F4Q9L2_CACFS</name>
<organism evidence="1 2">
    <name type="scientific">Cavenderia fasciculata</name>
    <name type="common">Slime mold</name>
    <name type="synonym">Dictyostelium fasciculatum</name>
    <dbReference type="NCBI Taxonomy" id="261658"/>
    <lineage>
        <taxon>Eukaryota</taxon>
        <taxon>Amoebozoa</taxon>
        <taxon>Evosea</taxon>
        <taxon>Eumycetozoa</taxon>
        <taxon>Dictyostelia</taxon>
        <taxon>Acytosteliales</taxon>
        <taxon>Cavenderiaceae</taxon>
        <taxon>Cavenderia</taxon>
    </lineage>
</organism>
<reference evidence="2" key="1">
    <citation type="journal article" date="2011" name="Genome Res.">
        <title>Phylogeny-wide analysis of social amoeba genomes highlights ancient origins for complex intercellular communication.</title>
        <authorList>
            <person name="Heidel A.J."/>
            <person name="Lawal H.M."/>
            <person name="Felder M."/>
            <person name="Schilde C."/>
            <person name="Helps N.R."/>
            <person name="Tunggal B."/>
            <person name="Rivero F."/>
            <person name="John U."/>
            <person name="Schleicher M."/>
            <person name="Eichinger L."/>
            <person name="Platzer M."/>
            <person name="Noegel A.A."/>
            <person name="Schaap P."/>
            <person name="Gloeckner G."/>
        </authorList>
    </citation>
    <scope>NUCLEOTIDE SEQUENCE [LARGE SCALE GENOMIC DNA]</scope>
    <source>
        <strain evidence="2">SH3</strain>
    </source>
</reference>
<gene>
    <name evidence="1" type="ORF">DFA_10215</name>
</gene>
<dbReference type="GeneID" id="14867433"/>
<proteinExistence type="predicted"/>
<evidence type="ECO:0000313" key="2">
    <source>
        <dbReference type="Proteomes" id="UP000007797"/>
    </source>
</evidence>
<dbReference type="EMBL" id="GL883026">
    <property type="protein sequence ID" value="EGG15381.1"/>
    <property type="molecule type" value="Genomic_DNA"/>
</dbReference>
<dbReference type="RefSeq" id="XP_004354123.1">
    <property type="nucleotide sequence ID" value="XM_004354071.1"/>
</dbReference>
<accession>F4Q9L2</accession>